<dbReference type="Proteomes" id="UP000472335">
    <property type="component" value="Unassembled WGS sequence"/>
</dbReference>
<dbReference type="InterPro" id="IPR029069">
    <property type="entry name" value="HotDog_dom_sf"/>
</dbReference>
<dbReference type="EMBL" id="JAAKZY010000078">
    <property type="protein sequence ID" value="NGO10591.1"/>
    <property type="molecule type" value="Genomic_DNA"/>
</dbReference>
<evidence type="ECO:0000313" key="1">
    <source>
        <dbReference type="EMBL" id="NGO10591.1"/>
    </source>
</evidence>
<gene>
    <name evidence="1" type="ORF">G5C60_24095</name>
</gene>
<accession>A0A6G4V9E5</accession>
<dbReference type="Gene3D" id="3.10.129.10">
    <property type="entry name" value="Hotdog Thioesterase"/>
    <property type="match status" value="1"/>
</dbReference>
<evidence type="ECO:0000313" key="2">
    <source>
        <dbReference type="Proteomes" id="UP000472335"/>
    </source>
</evidence>
<comment type="caution">
    <text evidence="1">The sequence shown here is derived from an EMBL/GenBank/DDBJ whole genome shotgun (WGS) entry which is preliminary data.</text>
</comment>
<dbReference type="SUPFAM" id="SSF54637">
    <property type="entry name" value="Thioesterase/thiol ester dehydrase-isomerase"/>
    <property type="match status" value="1"/>
</dbReference>
<dbReference type="RefSeq" id="WP_165262716.1">
    <property type="nucleotide sequence ID" value="NZ_JAAKZY010000078.1"/>
</dbReference>
<dbReference type="AlphaFoldDB" id="A0A6G4V9E5"/>
<reference evidence="1 2" key="1">
    <citation type="submission" date="2020-02" db="EMBL/GenBank/DDBJ databases">
        <title>Whole-genome analyses of novel actinobacteria.</title>
        <authorList>
            <person name="Sahin N."/>
            <person name="Gencbay T."/>
        </authorList>
    </citation>
    <scope>NUCLEOTIDE SEQUENCE [LARGE SCALE GENOMIC DNA]</scope>
    <source>
        <strain evidence="1 2">HC44</strain>
    </source>
</reference>
<keyword evidence="2" id="KW-1185">Reference proteome</keyword>
<protein>
    <submittedName>
        <fullName evidence="1">Acyl dehydratase</fullName>
    </submittedName>
</protein>
<name>A0A6G4V9E5_9ACTN</name>
<proteinExistence type="predicted"/>
<sequence length="141" mass="15074">MRGYSDVTVGQPVPPVEFTPDAVGLLRFGAVTRNTHRIHYDTAFARSEGLADPVVMAQLHGCLFHRAAAALAGETGRVREVAWQNRAPAHPGDRLVVTGTVREIDPARGEVTLDLVERCAAPDGEDLGIICCRGHAVVVLA</sequence>
<organism evidence="1 2">
    <name type="scientific">Streptomyces scabichelini</name>
    <dbReference type="NCBI Taxonomy" id="2711217"/>
    <lineage>
        <taxon>Bacteria</taxon>
        <taxon>Bacillati</taxon>
        <taxon>Actinomycetota</taxon>
        <taxon>Actinomycetes</taxon>
        <taxon>Kitasatosporales</taxon>
        <taxon>Streptomycetaceae</taxon>
        <taxon>Streptomyces</taxon>
    </lineage>
</organism>